<dbReference type="PANTHER" id="PTHR46252:SF1">
    <property type="entry name" value="VON WILLEBRAND FACTOR C DOMAIN-CONTAINING PROTEIN 2-LIKE"/>
    <property type="match status" value="1"/>
</dbReference>
<comment type="caution">
    <text evidence="9">The sequence shown here is derived from an EMBL/GenBank/DDBJ whole genome shotgun (WGS) entry which is preliminary data.</text>
</comment>
<evidence type="ECO:0000256" key="2">
    <source>
        <dbReference type="ARBA" id="ARBA00022525"/>
    </source>
</evidence>
<dbReference type="GO" id="GO:0045202">
    <property type="term" value="C:synapse"/>
    <property type="evidence" value="ECO:0007669"/>
    <property type="project" value="UniProtKB-SubCell"/>
</dbReference>
<evidence type="ECO:0000313" key="10">
    <source>
        <dbReference type="Proteomes" id="UP001474421"/>
    </source>
</evidence>
<organism evidence="9 10">
    <name type="scientific">Crotalus adamanteus</name>
    <name type="common">Eastern diamondback rattlesnake</name>
    <dbReference type="NCBI Taxonomy" id="8729"/>
    <lineage>
        <taxon>Eukaryota</taxon>
        <taxon>Metazoa</taxon>
        <taxon>Chordata</taxon>
        <taxon>Craniata</taxon>
        <taxon>Vertebrata</taxon>
        <taxon>Euteleostomi</taxon>
        <taxon>Lepidosauria</taxon>
        <taxon>Squamata</taxon>
        <taxon>Bifurcata</taxon>
        <taxon>Unidentata</taxon>
        <taxon>Episquamata</taxon>
        <taxon>Toxicofera</taxon>
        <taxon>Serpentes</taxon>
        <taxon>Colubroidea</taxon>
        <taxon>Viperidae</taxon>
        <taxon>Crotalinae</taxon>
        <taxon>Crotalus</taxon>
    </lineage>
</organism>
<dbReference type="InterPro" id="IPR057856">
    <property type="entry name" value="VWC2L_C"/>
</dbReference>
<keyword evidence="10" id="KW-1185">Reference proteome</keyword>
<reference evidence="9 10" key="1">
    <citation type="journal article" date="2024" name="Proc. Natl. Acad. Sci. U.S.A.">
        <title>The genetic regulatory architecture and epigenomic basis for age-related changes in rattlesnake venom.</title>
        <authorList>
            <person name="Hogan M.P."/>
            <person name="Holding M.L."/>
            <person name="Nystrom G.S."/>
            <person name="Colston T.J."/>
            <person name="Bartlett D.A."/>
            <person name="Mason A.J."/>
            <person name="Ellsworth S.A."/>
            <person name="Rautsaw R.M."/>
            <person name="Lawrence K.C."/>
            <person name="Strickland J.L."/>
            <person name="He B."/>
            <person name="Fraser P."/>
            <person name="Margres M.J."/>
            <person name="Gilbert D.M."/>
            <person name="Gibbs H.L."/>
            <person name="Parkinson C.L."/>
            <person name="Rokyta D.R."/>
        </authorList>
    </citation>
    <scope>NUCLEOTIDE SEQUENCE [LARGE SCALE GENOMIC DNA]</scope>
    <source>
        <strain evidence="9">DRR0105</strain>
    </source>
</reference>
<dbReference type="PROSITE" id="PS01208">
    <property type="entry name" value="VWFC_1"/>
    <property type="match status" value="1"/>
</dbReference>
<feature type="compositionally biased region" description="Low complexity" evidence="7">
    <location>
        <begin position="52"/>
        <end position="62"/>
    </location>
</feature>
<accession>A0AAW1BQK1</accession>
<dbReference type="SUPFAM" id="SSF57603">
    <property type="entry name" value="FnI-like domain"/>
    <property type="match status" value="2"/>
</dbReference>
<feature type="region of interest" description="Disordered" evidence="7">
    <location>
        <begin position="1"/>
        <end position="94"/>
    </location>
</feature>
<evidence type="ECO:0000256" key="3">
    <source>
        <dbReference type="ARBA" id="ARBA00022729"/>
    </source>
</evidence>
<dbReference type="EMBL" id="JAOTOJ010000003">
    <property type="protein sequence ID" value="KAK9404344.1"/>
    <property type="molecule type" value="Genomic_DNA"/>
</dbReference>
<dbReference type="Gene3D" id="6.20.200.20">
    <property type="match status" value="2"/>
</dbReference>
<keyword evidence="3" id="KW-0732">Signal</keyword>
<keyword evidence="5" id="KW-0770">Synapse</keyword>
<feature type="compositionally biased region" description="Basic and acidic residues" evidence="7">
    <location>
        <begin position="1"/>
        <end position="25"/>
    </location>
</feature>
<protein>
    <submittedName>
        <fullName evidence="9">von Willebrand factor C domain-containing protein 2-like</fullName>
    </submittedName>
</protein>
<evidence type="ECO:0000313" key="9">
    <source>
        <dbReference type="EMBL" id="KAK9404344.1"/>
    </source>
</evidence>
<evidence type="ECO:0000256" key="7">
    <source>
        <dbReference type="SAM" id="MobiDB-lite"/>
    </source>
</evidence>
<evidence type="ECO:0000256" key="1">
    <source>
        <dbReference type="ARBA" id="ARBA00004613"/>
    </source>
</evidence>
<feature type="domain" description="VWFC" evidence="8">
    <location>
        <begin position="225"/>
        <end position="283"/>
    </location>
</feature>
<dbReference type="AlphaFoldDB" id="A0AAW1BQK1"/>
<dbReference type="GO" id="GO:0030514">
    <property type="term" value="P:negative regulation of BMP signaling pathway"/>
    <property type="evidence" value="ECO:0007669"/>
    <property type="project" value="TreeGrafter"/>
</dbReference>
<keyword evidence="4" id="KW-0677">Repeat</keyword>
<dbReference type="Proteomes" id="UP001474421">
    <property type="component" value="Unassembled WGS sequence"/>
</dbReference>
<gene>
    <name evidence="9" type="ORF">NXF25_009171</name>
</gene>
<evidence type="ECO:0000256" key="4">
    <source>
        <dbReference type="ARBA" id="ARBA00022737"/>
    </source>
</evidence>
<dbReference type="PANTHER" id="PTHR46252">
    <property type="entry name" value="BRORIN FAMILY MEMBER"/>
    <property type="match status" value="1"/>
</dbReference>
<keyword evidence="2" id="KW-0964">Secreted</keyword>
<evidence type="ECO:0000256" key="6">
    <source>
        <dbReference type="ARBA" id="ARBA00034103"/>
    </source>
</evidence>
<dbReference type="InterPro" id="IPR059152">
    <property type="entry name" value="VWC2L_N"/>
</dbReference>
<evidence type="ECO:0000256" key="5">
    <source>
        <dbReference type="ARBA" id="ARBA00023018"/>
    </source>
</evidence>
<dbReference type="PROSITE" id="PS50184">
    <property type="entry name" value="VWFC_2"/>
    <property type="match status" value="1"/>
</dbReference>
<dbReference type="SMART" id="SM00214">
    <property type="entry name" value="VWC"/>
    <property type="match status" value="2"/>
</dbReference>
<name>A0AAW1BQK1_CROAD</name>
<dbReference type="Pfam" id="PF23333">
    <property type="entry name" value="VWC2L_1st"/>
    <property type="match status" value="1"/>
</dbReference>
<evidence type="ECO:0000259" key="8">
    <source>
        <dbReference type="PROSITE" id="PS50184"/>
    </source>
</evidence>
<dbReference type="InterPro" id="IPR042979">
    <property type="entry name" value="VWC2/VWC2L"/>
</dbReference>
<sequence>MEGKTARGHPSREAGRQRTSFEVRSSKGLGKARGLGGRGGARDQPGRRSRQAGRQAGGNASAPPSCEVPPSLLGKGRSGFTPGRAAAQRAKERRAGQVDCQPRARFFAWRKRTRGCLHPLLCRFSALPSRLWRFAMPFPSDRLSLALLLAVVTRPGLAAPVSTCDANGSLYFVGEWYSLDSDHCIQCECTAEGPACARTDCAALPPACIHVSHYPSDCCPRCERIGCEHRGQVYELGQHFQPSECEQCTCDLDGIARCLVADCAPPPCVNPIYEKGHCCPICKEGPNCYVDESQHNIIPAGDSIWVGPCIRCRCHDGQDAGYWEGNHLAKCEQLVGCRVSDRHHS</sequence>
<dbReference type="Pfam" id="PF23334">
    <property type="entry name" value="VWC2L_2nd"/>
    <property type="match status" value="1"/>
</dbReference>
<dbReference type="GO" id="GO:0005615">
    <property type="term" value="C:extracellular space"/>
    <property type="evidence" value="ECO:0007669"/>
    <property type="project" value="TreeGrafter"/>
</dbReference>
<comment type="subcellular location">
    <subcellularLocation>
        <location evidence="1">Secreted</location>
    </subcellularLocation>
    <subcellularLocation>
        <location evidence="6">Synapse</location>
    </subcellularLocation>
</comment>
<dbReference type="GO" id="GO:0032281">
    <property type="term" value="C:AMPA glutamate receptor complex"/>
    <property type="evidence" value="ECO:0007669"/>
    <property type="project" value="TreeGrafter"/>
</dbReference>
<dbReference type="Pfam" id="PF23331">
    <property type="entry name" value="VWC2L_C"/>
    <property type="match status" value="1"/>
</dbReference>
<proteinExistence type="predicted"/>
<dbReference type="InterPro" id="IPR001007">
    <property type="entry name" value="VWF_dom"/>
</dbReference>